<gene>
    <name evidence="1" type="ORF">SPF06_08815</name>
</gene>
<evidence type="ECO:0000313" key="1">
    <source>
        <dbReference type="EMBL" id="MEA5454820.1"/>
    </source>
</evidence>
<accession>A0ABU5T5H5</accession>
<evidence type="ECO:0000313" key="2">
    <source>
        <dbReference type="Proteomes" id="UP001304769"/>
    </source>
</evidence>
<name>A0ABU5T5H5_9MICC</name>
<dbReference type="EMBL" id="JAYGGQ010000005">
    <property type="protein sequence ID" value="MEA5454820.1"/>
    <property type="molecule type" value="Genomic_DNA"/>
</dbReference>
<proteinExistence type="predicted"/>
<organism evidence="1 2">
    <name type="scientific">Sinomonas terricola</name>
    <dbReference type="NCBI Taxonomy" id="3110330"/>
    <lineage>
        <taxon>Bacteria</taxon>
        <taxon>Bacillati</taxon>
        <taxon>Actinomycetota</taxon>
        <taxon>Actinomycetes</taxon>
        <taxon>Micrococcales</taxon>
        <taxon>Micrococcaceae</taxon>
        <taxon>Sinomonas</taxon>
    </lineage>
</organism>
<reference evidence="1 2" key="1">
    <citation type="submission" date="2023-12" db="EMBL/GenBank/DDBJ databases">
        <title>Sinomonas terricola sp. nov, isolated from litchi orchard soil in Guangdong, PR China.</title>
        <authorList>
            <person name="Jiaxin W."/>
            <person name="Yang Z."/>
            <person name="Honghui Z."/>
        </authorList>
    </citation>
    <scope>NUCLEOTIDE SEQUENCE [LARGE SCALE GENOMIC DNA]</scope>
    <source>
        <strain evidence="1 2">JGH33</strain>
    </source>
</reference>
<dbReference type="Proteomes" id="UP001304769">
    <property type="component" value="Unassembled WGS sequence"/>
</dbReference>
<protein>
    <submittedName>
        <fullName evidence="1">Transcriptional regulator</fullName>
    </submittedName>
</protein>
<keyword evidence="2" id="KW-1185">Reference proteome</keyword>
<comment type="caution">
    <text evidence="1">The sequence shown here is derived from an EMBL/GenBank/DDBJ whole genome shotgun (WGS) entry which is preliminary data.</text>
</comment>
<sequence length="139" mass="15187">MADVLEWLSEPLGGLAALGATRRSGGWDMSGSDPRVFLRDVKPYEVPESLESLHGPVHGVVVLRHSVLWSPGGGEVDLDEAGGINLAYRAVIAEGKVADQVEVLNRGRLIEVWGELLLPRRARLMWEHRFPELKTSAAA</sequence>
<dbReference type="RefSeq" id="WP_323278667.1">
    <property type="nucleotide sequence ID" value="NZ_JAYGGQ010000005.1"/>
</dbReference>